<comment type="caution">
    <text evidence="2">The sequence shown here is derived from an EMBL/GenBank/DDBJ whole genome shotgun (WGS) entry which is preliminary data.</text>
</comment>
<dbReference type="EMBL" id="BMAO01006474">
    <property type="protein sequence ID" value="GFR08825.1"/>
    <property type="molecule type" value="Genomic_DNA"/>
</dbReference>
<keyword evidence="3" id="KW-1185">Reference proteome</keyword>
<name>A0A8X6GTT3_TRICU</name>
<gene>
    <name evidence="2" type="ORF">TNCT_140111</name>
</gene>
<proteinExistence type="predicted"/>
<evidence type="ECO:0000313" key="2">
    <source>
        <dbReference type="EMBL" id="GFR08825.1"/>
    </source>
</evidence>
<sequence>MRKGMRKRKINTGAPSISYIIERDSKSQSNFNSLKSPEFSLPSPRQFSSINGSTKKPLSSSTDSSDSTKSLLSNKEFISSTSCLVLPALAEDKMKRSSTQPIIPTIYINSTVATSMA</sequence>
<feature type="region of interest" description="Disordered" evidence="1">
    <location>
        <begin position="29"/>
        <end position="71"/>
    </location>
</feature>
<accession>A0A8X6GTT3</accession>
<dbReference type="Proteomes" id="UP000887116">
    <property type="component" value="Unassembled WGS sequence"/>
</dbReference>
<reference evidence="2" key="1">
    <citation type="submission" date="2020-07" db="EMBL/GenBank/DDBJ databases">
        <title>Multicomponent nature underlies the extraordinary mechanical properties of spider dragline silk.</title>
        <authorList>
            <person name="Kono N."/>
            <person name="Nakamura H."/>
            <person name="Mori M."/>
            <person name="Yoshida Y."/>
            <person name="Ohtoshi R."/>
            <person name="Malay A.D."/>
            <person name="Moran D.A.P."/>
            <person name="Tomita M."/>
            <person name="Numata K."/>
            <person name="Arakawa K."/>
        </authorList>
    </citation>
    <scope>NUCLEOTIDE SEQUENCE</scope>
</reference>
<feature type="compositionally biased region" description="Low complexity" evidence="1">
    <location>
        <begin position="53"/>
        <end position="71"/>
    </location>
</feature>
<dbReference type="OrthoDB" id="6431264at2759"/>
<dbReference type="AlphaFoldDB" id="A0A8X6GTT3"/>
<evidence type="ECO:0000256" key="1">
    <source>
        <dbReference type="SAM" id="MobiDB-lite"/>
    </source>
</evidence>
<evidence type="ECO:0000313" key="3">
    <source>
        <dbReference type="Proteomes" id="UP000887116"/>
    </source>
</evidence>
<feature type="compositionally biased region" description="Polar residues" evidence="1">
    <location>
        <begin position="43"/>
        <end position="52"/>
    </location>
</feature>
<organism evidence="2 3">
    <name type="scientific">Trichonephila clavata</name>
    <name type="common">Joro spider</name>
    <name type="synonym">Nephila clavata</name>
    <dbReference type="NCBI Taxonomy" id="2740835"/>
    <lineage>
        <taxon>Eukaryota</taxon>
        <taxon>Metazoa</taxon>
        <taxon>Ecdysozoa</taxon>
        <taxon>Arthropoda</taxon>
        <taxon>Chelicerata</taxon>
        <taxon>Arachnida</taxon>
        <taxon>Araneae</taxon>
        <taxon>Araneomorphae</taxon>
        <taxon>Entelegynae</taxon>
        <taxon>Araneoidea</taxon>
        <taxon>Nephilidae</taxon>
        <taxon>Trichonephila</taxon>
    </lineage>
</organism>
<protein>
    <submittedName>
        <fullName evidence="2">Uncharacterized protein</fullName>
    </submittedName>
</protein>